<evidence type="ECO:0000313" key="5">
    <source>
        <dbReference type="Proteomes" id="UP000201099"/>
    </source>
</evidence>
<reference evidence="4 5" key="1">
    <citation type="submission" date="2010-07" db="EMBL/GenBank/DDBJ databases">
        <title>Complete genome sequencing and analysis of the mud crab dicistrovirus.</title>
        <authorList>
            <person name="Guo Z.-X."/>
            <person name="He J.-G."/>
            <person name="Weng S.-P."/>
        </authorList>
    </citation>
    <scope>NUCLEOTIDE SEQUENCE [LARGE SCALE GENOMIC DNA]</scope>
</reference>
<keyword evidence="5" id="KW-1185">Reference proteome</keyword>
<evidence type="ECO:0007829" key="6">
    <source>
        <dbReference type="PDB" id="6IIC"/>
    </source>
</evidence>
<dbReference type="InterPro" id="IPR033703">
    <property type="entry name" value="Rhv-like"/>
</dbReference>
<dbReference type="CDD" id="cd00205">
    <property type="entry name" value="rhv_like"/>
    <property type="match status" value="2"/>
</dbReference>
<dbReference type="InterPro" id="IPR029053">
    <property type="entry name" value="Viral_coat"/>
</dbReference>
<dbReference type="EMDB" id="EMD-9673"/>
<dbReference type="RefSeq" id="YP_004063986.1">
    <property type="nucleotide sequence ID" value="NC_014793.1"/>
</dbReference>
<dbReference type="EMBL" id="HM777507">
    <property type="protein sequence ID" value="ADR72924.1"/>
    <property type="molecule type" value="Genomic_RNA"/>
</dbReference>
<dbReference type="PDB" id="6IIC">
    <property type="method" value="EM"/>
    <property type="resolution" value="3.30 A"/>
    <property type="chains" value="A=760-950, B=1-253, C=312-759, D=254-311"/>
</dbReference>
<keyword evidence="6" id="KW-0002">3D-structure</keyword>
<evidence type="ECO:0000256" key="2">
    <source>
        <dbReference type="ARBA" id="ARBA00022844"/>
    </source>
</evidence>
<name>E5G7H9_9VIRU</name>
<comment type="subcellular location">
    <subcellularLocation>
        <location evidence="1">Virion</location>
    </subcellularLocation>
</comment>
<dbReference type="SMR" id="E5G7H9"/>
<feature type="domain" description="Dicistrovirus capsid-polyprotein C-terminal" evidence="3">
    <location>
        <begin position="772"/>
        <end position="946"/>
    </location>
</feature>
<dbReference type="Proteomes" id="UP000201099">
    <property type="component" value="Segment"/>
</dbReference>
<dbReference type="Gene3D" id="2.60.120.20">
    <property type="match status" value="3"/>
</dbReference>
<dbReference type="KEGG" id="vg:10021853"/>
<dbReference type="GO" id="GO:0044423">
    <property type="term" value="C:virion component"/>
    <property type="evidence" value="ECO:0007669"/>
    <property type="project" value="UniProtKB-KW"/>
</dbReference>
<organism evidence="4 5">
    <name type="scientific">Mud crab virus</name>
    <dbReference type="NCBI Taxonomy" id="932662"/>
    <lineage>
        <taxon>Viruses</taxon>
        <taxon>Riboviria</taxon>
        <taxon>Orthornavirae</taxon>
        <taxon>Pisuviricota</taxon>
        <taxon>Pisoniviricetes</taxon>
        <taxon>Picornavirales</taxon>
        <taxon>Dicistroviridae</taxon>
        <taxon>Aparavirus</taxon>
        <taxon>Aparavirus cancerluti</taxon>
    </lineage>
</organism>
<dbReference type="PDBsum" id="6IIC"/>
<proteinExistence type="evidence at protein level"/>
<evidence type="ECO:0000259" key="3">
    <source>
        <dbReference type="Pfam" id="PF08762"/>
    </source>
</evidence>
<reference evidence="6" key="2">
    <citation type="journal article" date="2019" name="J. Virol.">
        <title>Cryo-electron Microscopy Structures of Novel Viruses from Mud Crab &lt;i&gt;Scylla paramamosain&lt;/i&gt; with Multiple Infections.</title>
        <authorList>
            <person name="Gao Y."/>
            <person name="Liu S."/>
            <person name="Huang J."/>
            <person name="Wang Q."/>
            <person name="Li K."/>
            <person name="He J."/>
            <person name="He J."/>
            <person name="Weng S."/>
            <person name="Zhang Q."/>
        </authorList>
    </citation>
    <scope>STRUCTURE BY ELECTRON MICROSCOPY (3.30 ANGSTROMS) OF 760-950; 1-253; 312-759 AND 254-311</scope>
</reference>
<dbReference type="Pfam" id="PF08762">
    <property type="entry name" value="CRPV_capsid"/>
    <property type="match status" value="1"/>
</dbReference>
<keyword evidence="2" id="KW-0946">Virion</keyword>
<dbReference type="InterPro" id="IPR014872">
    <property type="entry name" value="Dicistrovirus_capsid-polyPr_C"/>
</dbReference>
<sequence length="950" mass="102676">MDSSVTNTGGLMPSATISNSEGATMLLNDIPDPTQNVFLSRNVTDNLFEVQDQNLIESLSREVLLGTGTWQSGQAEISTTLTEQQLITNYEQPSIRQISLPDDIVKGSSFIASKLANIAYMRCDYELYLRVQGSPFLQGLLLLWNKMNADQTSKIRSSITEHLRSITSFPGVTLNMQSDSRSVKLVIPYTSEFQVFNPRNENKLNSVRLSILSALRGPSTSEKATYSIMGRMTNIKLYGHAPSIVSLSYPQTEGGDDATASQRGIVTQVADTVSSISNVVDGLGVPLLSSISKPIGWVSNVVSNVASIFGFSKDRDLSKVSPYENIPAKGFTHGVGFDYGVSTFAFPDNAIDPTIANPESIDEMSIQYLASRPYMLDRYTIKGGNTPSPSGTVVADIPISPVNYSLYGSIIRDYRTIFGAPVSLAVAMASWWRAKIHLNLQFAKTQYHQCRLLVQYLPYGSDVQSLENVLSQIIDISHVDESGIDLCFPSIFTNKWMRSYDPATEGYTAGCAPGRILISVLNPLISASTVNDDIVMMPWLTWENLELAEPGSLAKAAIGFDYPADAVDEKWTSRELPVTGSSFNLFRDTTIVLGASTNISNLVLTNDDTGGDYQIVSTTPTGSYVSAVTCPQGTYTITHDGVGATIISNFPILGAGEGPSFQISALRHGDKVTITEDPTKINVSGVSFLTGTNSWKASLKDSSGTLLGRLEYDGTSFSSDSPASLIPGKYNVELDPADNSAVVTIVANNSFGTASLDTHGGGMDYAKSDSSSLVTTMGEQFRSLRMLTRRSSPTDVLTGTSVTLPGITIGTDSSLRQSVLNIISYMYRFTKGSISYKIIPKIKGDLYITTSSADNIELNSNAYSFDVNRALHYQNTALNPVVQVSLPYYCPSENLVIDSTSFPNLSNLVLTNLERSSNTYTVLVSAGDDHTFSQLAGCPAFTIGPSRSAA</sequence>
<protein>
    <submittedName>
        <fullName evidence="4">Structural polyprotein</fullName>
    </submittedName>
</protein>
<accession>E5G7H9</accession>
<evidence type="ECO:0000313" key="4">
    <source>
        <dbReference type="EMBL" id="ADR72924.1"/>
    </source>
</evidence>
<dbReference type="GeneID" id="10021853"/>
<evidence type="ECO:0000256" key="1">
    <source>
        <dbReference type="ARBA" id="ARBA00004328"/>
    </source>
</evidence>
<dbReference type="SUPFAM" id="SSF88633">
    <property type="entry name" value="Positive stranded ssRNA viruses"/>
    <property type="match status" value="3"/>
</dbReference>